<organism evidence="1 2">
    <name type="scientific">Populus alba</name>
    <name type="common">White poplar</name>
    <dbReference type="NCBI Taxonomy" id="43335"/>
    <lineage>
        <taxon>Eukaryota</taxon>
        <taxon>Viridiplantae</taxon>
        <taxon>Streptophyta</taxon>
        <taxon>Embryophyta</taxon>
        <taxon>Tracheophyta</taxon>
        <taxon>Spermatophyta</taxon>
        <taxon>Magnoliopsida</taxon>
        <taxon>eudicotyledons</taxon>
        <taxon>Gunneridae</taxon>
        <taxon>Pentapetalae</taxon>
        <taxon>rosids</taxon>
        <taxon>fabids</taxon>
        <taxon>Malpighiales</taxon>
        <taxon>Salicaceae</taxon>
        <taxon>Saliceae</taxon>
        <taxon>Populus</taxon>
    </lineage>
</organism>
<sequence>MKSAFRNAYFFTVSLSRSLNPKTNPNLNLSPIFHKLPLLSTTTTYLSLPLLISRHRKAPGRSFSTTLSMSGGADSPSTSLDKQFEELRSKLEESGRLREKIRAVVLEIESTTRLLHSGLLLVHQSRPVPEVLEKAKAQIGVLKGLYDRLAEIILECPGQYYRYHGDWRSETQIVVSLLTFMHWLETGNLLMHTEAQEKLGLNSMEFGLDIEDYLIGVCFMSNEMPRYVVNQVTAGDYDCPRKVLKFMTDLHAAFRMLNLRNDFLRKKFDGMKYDLRRVEEVYYDVKIRGLTATGDSNGNQGVVEGSLVWWQSILALKKHRGMRNGIYFGALDLQLDYEFIKVKVDDSFAPALEDEAIEVQHLVAEPKTDHVSVDGVLCLGKENSSKCSETDGFSYGFNDGMRKNIGGLHSNITQGPDDLDLGVLDGFLDEVDEVDDIHAANDFSGAYEDFILDIELAEKVSYLDYTPRGGSRLRNSSSESQSPGCSGSSNGAVGMSESSTATIPKFESKNGWHHKTVKCKLRCSSGDKWNSQEPGEDSMCPASDDIEDLDELDDDAKPLISLVSGKNAKKVVQAAKAGTSVRQKRLRKPTKRYIEELSDPKSKHVMERKSDLSATLKDKRPKIRSHDELHSGGELTCTPKEPISENITQATSKGTDEPLHLRSKPVSERRTNPSFISKGRRWSIRSQNEPYQVRAVKFAPKELSLTAPSAQAPFESRPRRGRPKKSLPLSFLESEDDESEDDCVKKRTCKKSNDRRKHQRMWTTPEVMKLIDGIAQYGTGRWTDIKKLMFSSTAYRTPIDLRDKWRNLLRASGAQKRKSNKKEVKEKLKDVVRSLPSSVFRRVRELASLHPYPRFSPGGRYIRRKN</sequence>
<reference evidence="1 2" key="1">
    <citation type="journal article" date="2024" name="Plant Biotechnol. J.">
        <title>Genome and CRISPR/Cas9 system of a widespread forest tree (Populus alba) in the world.</title>
        <authorList>
            <person name="Liu Y.J."/>
            <person name="Jiang P.F."/>
            <person name="Han X.M."/>
            <person name="Li X.Y."/>
            <person name="Wang H.M."/>
            <person name="Wang Y.J."/>
            <person name="Wang X.X."/>
            <person name="Zeng Q.Y."/>
        </authorList>
    </citation>
    <scope>NUCLEOTIDE SEQUENCE [LARGE SCALE GENOMIC DNA]</scope>
    <source>
        <strain evidence="2">cv. PAL-ZL1</strain>
    </source>
</reference>
<evidence type="ECO:0000313" key="1">
    <source>
        <dbReference type="EMBL" id="KAL3585990.1"/>
    </source>
</evidence>
<accession>A0ACC4C3V2</accession>
<dbReference type="Proteomes" id="UP000309997">
    <property type="component" value="Unassembled WGS sequence"/>
</dbReference>
<protein>
    <submittedName>
        <fullName evidence="1">Uncharacterized protein</fullName>
    </submittedName>
</protein>
<gene>
    <name evidence="1" type="ORF">D5086_012857</name>
</gene>
<evidence type="ECO:0000313" key="2">
    <source>
        <dbReference type="Proteomes" id="UP000309997"/>
    </source>
</evidence>
<keyword evidence="2" id="KW-1185">Reference proteome</keyword>
<proteinExistence type="predicted"/>
<comment type="caution">
    <text evidence="1">The sequence shown here is derived from an EMBL/GenBank/DDBJ whole genome shotgun (WGS) entry which is preliminary data.</text>
</comment>
<name>A0ACC4C3V2_POPAL</name>
<dbReference type="EMBL" id="RCHU02000006">
    <property type="protein sequence ID" value="KAL3585990.1"/>
    <property type="molecule type" value="Genomic_DNA"/>
</dbReference>